<gene>
    <name evidence="1" type="ORF">NWFMUON74_53580</name>
</gene>
<organism evidence="1 2">
    <name type="scientific">Nocardia wallacei</name>
    <dbReference type="NCBI Taxonomy" id="480035"/>
    <lineage>
        <taxon>Bacteria</taxon>
        <taxon>Bacillati</taxon>
        <taxon>Actinomycetota</taxon>
        <taxon>Actinomycetes</taxon>
        <taxon>Mycobacteriales</taxon>
        <taxon>Nocardiaceae</taxon>
        <taxon>Nocardia</taxon>
    </lineage>
</organism>
<evidence type="ECO:0000313" key="1">
    <source>
        <dbReference type="EMBL" id="BCK57586.1"/>
    </source>
</evidence>
<dbReference type="KEGG" id="nwl:NWFMUON74_53580"/>
<proteinExistence type="predicted"/>
<sequence length="90" mass="10103">MHGMPTDEEFAEITQLLDSDELDEGPRVLATHYASPEEAVEMVRAAQVLGLGVRLHNQLRVEETNEDGEESATEEWILDLLESPPEVEDE</sequence>
<dbReference type="AlphaFoldDB" id="A0A7G1KSQ7"/>
<protein>
    <submittedName>
        <fullName evidence="1">Uncharacterized protein</fullName>
    </submittedName>
</protein>
<keyword evidence="2" id="KW-1185">Reference proteome</keyword>
<reference evidence="1 2" key="1">
    <citation type="submission" date="2020-08" db="EMBL/GenBank/DDBJ databases">
        <title>Genome Sequencing of Nocardia wallacei strain FMUON74 and assembly.</title>
        <authorList>
            <person name="Toyokawa M."/>
            <person name="Uesaka K."/>
        </authorList>
    </citation>
    <scope>NUCLEOTIDE SEQUENCE [LARGE SCALE GENOMIC DNA]</scope>
    <source>
        <strain evidence="1 2">FMUON74</strain>
    </source>
</reference>
<name>A0A7G1KSQ7_9NOCA</name>
<dbReference type="EMBL" id="AP023396">
    <property type="protein sequence ID" value="BCK57586.1"/>
    <property type="molecule type" value="Genomic_DNA"/>
</dbReference>
<evidence type="ECO:0000313" key="2">
    <source>
        <dbReference type="Proteomes" id="UP000516173"/>
    </source>
</evidence>
<dbReference type="Proteomes" id="UP000516173">
    <property type="component" value="Chromosome"/>
</dbReference>
<accession>A0A7G1KSQ7</accession>